<evidence type="ECO:0000313" key="2">
    <source>
        <dbReference type="EMBL" id="AIE41926.1"/>
    </source>
</evidence>
<reference evidence="2" key="7">
    <citation type="journal article" date="2014" name="Appl. Microbiol. Biotechnol.">
        <title>Intriguing properties of the angucycline antibiotic auricin and complex regulation of its biosynthesis.</title>
        <authorList>
            <person name="Kormanec J."/>
            <person name="Novakova R."/>
            <person name="Mingyar E."/>
            <person name="Feckova L."/>
        </authorList>
    </citation>
    <scope>NUCLEOTIDE SEQUENCE</scope>
    <source>
        <strain evidence="2">CCM3239</strain>
        <plasmid evidence="2">pSA3239</plasmid>
    </source>
</reference>
<reference evidence="2" key="5">
    <citation type="journal article" date="2011" name="Microbiology">
        <title>The role of two SARP family transcriptional regulators in regulation of the auricin gene cluster in Streptomyces aureofaciens CCM 3239.</title>
        <authorList>
            <person name="Novakova R."/>
            <person name="Rehakova A."/>
            <person name="Kutas P."/>
            <person name="Feckova L."/>
            <person name="Kormanec J."/>
        </authorList>
    </citation>
    <scope>NUCLEOTIDE SEQUENCE</scope>
    <source>
        <strain evidence="2">CCM3239</strain>
        <plasmid evidence="2">pSA3239</plasmid>
    </source>
</reference>
<reference evidence="2" key="3">
    <citation type="journal article" date="2010" name="Folia Microbiol. (Praha)">
        <title>Identification and characterization of an indigoidine-like gene for a blue pigment biosynthesis in Streptomyces aureofaciens CCM 3239.</title>
        <authorList>
            <person name="Novakova R."/>
            <person name="Odnogova Z."/>
            <person name="Kutas P."/>
            <person name="Feckova L."/>
            <person name="Kormanec J."/>
        </authorList>
    </citation>
    <scope>NUCLEOTIDE SEQUENCE</scope>
    <source>
        <strain evidence="2">CCM3239</strain>
        <plasmid evidence="2">pSA3239</plasmid>
    </source>
</reference>
<keyword evidence="2" id="KW-0614">Plasmid</keyword>
<proteinExistence type="predicted"/>
<geneLocation type="plasmid" evidence="2">
    <name>pSA3239</name>
</geneLocation>
<reference evidence="2" key="1">
    <citation type="journal article" date="2002" name="Gene">
        <title>Cloning and characterization of a polyketide synthase gene cluster involved in biosynthesis of a proposed angucycline-like polyketide auricin in Streptomyces aureofaciens CCM 3239.</title>
        <authorList>
            <person name="Novakova R."/>
            <person name="Bistakova J."/>
            <person name="Homerova D."/>
            <person name="Rezuchova B."/>
            <person name="Kormanec J."/>
        </authorList>
    </citation>
    <scope>NUCLEOTIDE SEQUENCE</scope>
    <source>
        <strain evidence="2">CCM3239</strain>
        <plasmid evidence="2">pSA3239</plasmid>
    </source>
</reference>
<name>A0A068LA00_KITAU</name>
<protein>
    <submittedName>
        <fullName evidence="2">Uncharacterized protein</fullName>
    </submittedName>
</protein>
<sequence length="98" mass="9831">MGKNHMVTRRAGRVSGIRGRAVLAAAGIALGVGTAVTGLAHGASTADSVSHLRLGDVGWNNANPHVVAGDAGDVGWNNPQPGTTPTPQPSSTNDVGWN</sequence>
<evidence type="ECO:0000256" key="1">
    <source>
        <dbReference type="SAM" id="MobiDB-lite"/>
    </source>
</evidence>
<dbReference type="EMBL" id="KJ396772">
    <property type="protein sequence ID" value="AIE41926.1"/>
    <property type="molecule type" value="Genomic_DNA"/>
</dbReference>
<reference evidence="2" key="4">
    <citation type="journal article" date="2010" name="Microbiology">
        <title>The role of the TetR-family transcriptional regulator Aur1R in negative regulation of the auricin gene cluster in Streptomyces aureofaciens CCM 3239.</title>
        <authorList>
            <person name="Novakova R."/>
            <person name="Kutas P."/>
            <person name="Feckova L."/>
            <person name="Kormanec J."/>
        </authorList>
    </citation>
    <scope>NUCLEOTIDE SEQUENCE</scope>
    <source>
        <strain evidence="2">CCM3239</strain>
        <plasmid evidence="2">pSA3239</plasmid>
    </source>
</reference>
<dbReference type="AlphaFoldDB" id="A0A068LA00"/>
<accession>A0A068LA00</accession>
<feature type="region of interest" description="Disordered" evidence="1">
    <location>
        <begin position="65"/>
        <end position="98"/>
    </location>
</feature>
<reference evidence="2" key="6">
    <citation type="journal article" date="2013" name="FEMS Microbiol. Lett.">
        <title>The gene cluster aur1 for the angucycline antibiotic auricin is located on a large linear plasmid pSA3239 in Streptomyces aureofaciens CCM 3239.</title>
        <authorList>
            <person name="Novakova R."/>
            <person name="Knirschova R."/>
            <person name="Farkasovsky M."/>
            <person name="Feckova L."/>
            <person name="Rehakova A."/>
            <person name="Mingyar E."/>
            <person name="Kormanec J."/>
        </authorList>
    </citation>
    <scope>NUCLEOTIDE SEQUENCE</scope>
    <source>
        <strain evidence="2">CCM3239</strain>
        <plasmid evidence="2">pSA3239</plasmid>
    </source>
</reference>
<reference evidence="2" key="2">
    <citation type="journal article" date="2005" name="Microbiology">
        <title>Characterization of a regulatory gene essential for the production of the angucycline-like polyketide antibiotic auricin in Streptomyces aureofaciens CCM 3239.</title>
        <authorList>
            <person name="Novakova R."/>
            <person name="Homerova D."/>
            <person name="Feckova L."/>
            <person name="Kormanec J."/>
        </authorList>
    </citation>
    <scope>NUCLEOTIDE SEQUENCE</scope>
    <source>
        <strain evidence="2">CCM3239</strain>
        <plasmid evidence="2">pSA3239</plasmid>
    </source>
</reference>
<reference evidence="2" key="8">
    <citation type="journal article" date="2015" name="Appl. Microbiol. Biotechnol.">
        <title>Characterisation of the genes involved in the biosynthesis and attachment of the aminodeoxysugar D-forosamine in the auricin gene cluster of Streptomyces aureofaciens CCM3239.</title>
        <authorList>
            <person name="Bekeova C."/>
            <person name="Rehakova A."/>
            <person name="Feckova L."/>
            <person name="Vlckova S."/>
            <person name="Novakova R."/>
            <person name="Mingyar E."/>
            <person name="Kormanec J."/>
        </authorList>
    </citation>
    <scope>NUCLEOTIDE SEQUENCE</scope>
    <source>
        <strain evidence="2">CCM3239</strain>
        <plasmid evidence="2">pSA3239</plasmid>
    </source>
</reference>
<organism evidence="2">
    <name type="scientific">Kitasatospora aureofaciens</name>
    <name type="common">Streptomyces aureofaciens</name>
    <dbReference type="NCBI Taxonomy" id="1894"/>
    <lineage>
        <taxon>Bacteria</taxon>
        <taxon>Bacillati</taxon>
        <taxon>Actinomycetota</taxon>
        <taxon>Actinomycetes</taxon>
        <taxon>Kitasatosporales</taxon>
        <taxon>Streptomycetaceae</taxon>
        <taxon>Kitasatospora</taxon>
    </lineage>
</organism>